<dbReference type="Proteomes" id="UP001145021">
    <property type="component" value="Unassembled WGS sequence"/>
</dbReference>
<reference evidence="1" key="1">
    <citation type="submission" date="2022-07" db="EMBL/GenBank/DDBJ databases">
        <title>Phylogenomic reconstructions and comparative analyses of Kickxellomycotina fungi.</title>
        <authorList>
            <person name="Reynolds N.K."/>
            <person name="Stajich J.E."/>
            <person name="Barry K."/>
            <person name="Grigoriev I.V."/>
            <person name="Crous P."/>
            <person name="Smith M.E."/>
        </authorList>
    </citation>
    <scope>NUCLEOTIDE SEQUENCE</scope>
    <source>
        <strain evidence="1">NBRC 105413</strain>
    </source>
</reference>
<protein>
    <submittedName>
        <fullName evidence="1">Uncharacterized protein</fullName>
    </submittedName>
</protein>
<organism evidence="1 2">
    <name type="scientific">Coemansia asiatica</name>
    <dbReference type="NCBI Taxonomy" id="1052880"/>
    <lineage>
        <taxon>Eukaryota</taxon>
        <taxon>Fungi</taxon>
        <taxon>Fungi incertae sedis</taxon>
        <taxon>Zoopagomycota</taxon>
        <taxon>Kickxellomycotina</taxon>
        <taxon>Kickxellomycetes</taxon>
        <taxon>Kickxellales</taxon>
        <taxon>Kickxellaceae</taxon>
        <taxon>Coemansia</taxon>
    </lineage>
</organism>
<keyword evidence="2" id="KW-1185">Reference proteome</keyword>
<sequence>MSIAATVIATSAVVRRDIPMPVSLPEPSYVDDVIVAVASPLLRLHHNLQITTLAIRTETGLSTYMDTEAIIHIQDIWDGLLL</sequence>
<dbReference type="AlphaFoldDB" id="A0A9W7XKB1"/>
<evidence type="ECO:0000313" key="2">
    <source>
        <dbReference type="Proteomes" id="UP001145021"/>
    </source>
</evidence>
<proteinExistence type="predicted"/>
<gene>
    <name evidence="1" type="ORF">LPJ64_003724</name>
</gene>
<dbReference type="EMBL" id="JANBOH010000153">
    <property type="protein sequence ID" value="KAJ1644616.1"/>
    <property type="molecule type" value="Genomic_DNA"/>
</dbReference>
<accession>A0A9W7XKB1</accession>
<comment type="caution">
    <text evidence="1">The sequence shown here is derived from an EMBL/GenBank/DDBJ whole genome shotgun (WGS) entry which is preliminary data.</text>
</comment>
<evidence type="ECO:0000313" key="1">
    <source>
        <dbReference type="EMBL" id="KAJ1644616.1"/>
    </source>
</evidence>
<name>A0A9W7XKB1_9FUNG</name>